<keyword evidence="3" id="KW-1185">Reference proteome</keyword>
<reference evidence="2 3" key="1">
    <citation type="submission" date="2016-10" db="EMBL/GenBank/DDBJ databases">
        <authorList>
            <person name="de Groot N.N."/>
        </authorList>
    </citation>
    <scope>NUCLEOTIDE SEQUENCE [LARGE SCALE GENOMIC DNA]</scope>
    <source>
        <strain evidence="2 3">DSM 20475</strain>
    </source>
</reference>
<dbReference type="OrthoDB" id="2665710at2"/>
<proteinExistence type="predicted"/>
<dbReference type="GO" id="GO:0006260">
    <property type="term" value="P:DNA replication"/>
    <property type="evidence" value="ECO:0007669"/>
    <property type="project" value="InterPro"/>
</dbReference>
<feature type="domain" description="Zinc finger CHC2-type" evidence="1">
    <location>
        <begin position="4"/>
        <end position="60"/>
    </location>
</feature>
<dbReference type="Gene3D" id="3.90.580.10">
    <property type="entry name" value="Zinc finger, CHC2-type domain"/>
    <property type="match status" value="1"/>
</dbReference>
<dbReference type="SUPFAM" id="SSF57783">
    <property type="entry name" value="Zinc beta-ribbon"/>
    <property type="match status" value="1"/>
</dbReference>
<dbReference type="AlphaFoldDB" id="A0A1G7AJP3"/>
<dbReference type="GO" id="GO:0003899">
    <property type="term" value="F:DNA-directed RNA polymerase activity"/>
    <property type="evidence" value="ECO:0007669"/>
    <property type="project" value="InterPro"/>
</dbReference>
<dbReference type="GO" id="GO:0003677">
    <property type="term" value="F:DNA binding"/>
    <property type="evidence" value="ECO:0007669"/>
    <property type="project" value="InterPro"/>
</dbReference>
<dbReference type="InterPro" id="IPR036977">
    <property type="entry name" value="DNA_primase_Znf_CHC2"/>
</dbReference>
<dbReference type="Proteomes" id="UP000198995">
    <property type="component" value="Unassembled WGS sequence"/>
</dbReference>
<accession>A0A1G7AJP3</accession>
<dbReference type="GO" id="GO:0008270">
    <property type="term" value="F:zinc ion binding"/>
    <property type="evidence" value="ECO:0007669"/>
    <property type="project" value="InterPro"/>
</dbReference>
<sequence length="499" mass="55609">MLKIDINDIVNLLGLTRQPRAARAGSYNVRCPFCGDTGYHLNVNTQKNVYNCFKCSGGGALDLYSRARFGRRYKSGDHEVLAALFEELNISQEENHRASDYKRSREDYYEENAIYPAEDSKLNEAYSGLLAFKPFALTNSHFGNLLSRGLSEESIQRNGYRTIPEDLSFIEKCPDFLEIAVPLQKSLYAKGFKKSIYQIATGLIVADGLIKRGISLAGVPGFYKLGGKWIFNLSSGMLIPTRNMKGEIVGLQVRRDSSDLRYLTISSKGLPEGVTDHISRTHFPLANPDLRKCFSIMLTEGPLKADVACELSGGGTPYMALQGVNNRADLPMVFAAMKKQGIRSVVNTFDMDKITNPHVAAASRSLEKLISSHGLKSEIELWDEVGAKEMLDRLLSIAKERGVEVQLEVTDTVYMAASYAAQVLYRSGKAEDFFKEKKYWPPQTKGIDDYLLSLKKAREVNLISFPTQNEQEVVSEEKNQGKSSFMASAAHKVLTALNR</sequence>
<dbReference type="EMBL" id="FNAF01000024">
    <property type="protein sequence ID" value="SDE14235.1"/>
    <property type="molecule type" value="Genomic_DNA"/>
</dbReference>
<dbReference type="RefSeq" id="WP_091792469.1">
    <property type="nucleotide sequence ID" value="NZ_FNAF01000024.1"/>
</dbReference>
<protein>
    <submittedName>
        <fullName evidence="2">CHC2 zinc finger</fullName>
    </submittedName>
</protein>
<dbReference type="STRING" id="2741.SAMN04489866_1245"/>
<evidence type="ECO:0000259" key="1">
    <source>
        <dbReference type="Pfam" id="PF01807"/>
    </source>
</evidence>
<evidence type="ECO:0000313" key="2">
    <source>
        <dbReference type="EMBL" id="SDE14235.1"/>
    </source>
</evidence>
<evidence type="ECO:0000313" key="3">
    <source>
        <dbReference type="Proteomes" id="UP000198995"/>
    </source>
</evidence>
<organism evidence="2 3">
    <name type="scientific">Peptococcus niger</name>
    <dbReference type="NCBI Taxonomy" id="2741"/>
    <lineage>
        <taxon>Bacteria</taxon>
        <taxon>Bacillati</taxon>
        <taxon>Bacillota</taxon>
        <taxon>Clostridia</taxon>
        <taxon>Eubacteriales</taxon>
        <taxon>Peptococcaceae</taxon>
        <taxon>Peptococcus</taxon>
    </lineage>
</organism>
<dbReference type="Pfam" id="PF01807">
    <property type="entry name" value="Zn_ribbon_DnaG"/>
    <property type="match status" value="1"/>
</dbReference>
<name>A0A1G7AJP3_PEPNI</name>
<dbReference type="InterPro" id="IPR002694">
    <property type="entry name" value="Znf_CHC2"/>
</dbReference>
<gene>
    <name evidence="2" type="ORF">SAMN04489866_1245</name>
</gene>